<reference evidence="1" key="1">
    <citation type="submission" date="2019-08" db="EMBL/GenBank/DDBJ databases">
        <authorList>
            <person name="Kucharzyk K."/>
            <person name="Murdoch R.W."/>
            <person name="Higgins S."/>
            <person name="Loffler F."/>
        </authorList>
    </citation>
    <scope>NUCLEOTIDE SEQUENCE</scope>
</reference>
<dbReference type="SUPFAM" id="SSF102588">
    <property type="entry name" value="LmbE-like"/>
    <property type="match status" value="1"/>
</dbReference>
<dbReference type="InterPro" id="IPR024078">
    <property type="entry name" value="LmbE-like_dom_sf"/>
</dbReference>
<evidence type="ECO:0000313" key="1">
    <source>
        <dbReference type="EMBL" id="MPM03014.1"/>
    </source>
</evidence>
<dbReference type="InterPro" id="IPR051922">
    <property type="entry name" value="Bact_Sporulation_Assoc"/>
</dbReference>
<dbReference type="Gene3D" id="3.40.50.10320">
    <property type="entry name" value="LmbE-like"/>
    <property type="match status" value="1"/>
</dbReference>
<organism evidence="1">
    <name type="scientific">bioreactor metagenome</name>
    <dbReference type="NCBI Taxonomy" id="1076179"/>
    <lineage>
        <taxon>unclassified sequences</taxon>
        <taxon>metagenomes</taxon>
        <taxon>ecological metagenomes</taxon>
    </lineage>
</organism>
<comment type="caution">
    <text evidence="1">The sequence shown here is derived from an EMBL/GenBank/DDBJ whole genome shotgun (WGS) entry which is preliminary data.</text>
</comment>
<proteinExistence type="predicted"/>
<dbReference type="InterPro" id="IPR007253">
    <property type="entry name" value="Cell_wall-bd_2"/>
</dbReference>
<dbReference type="Gene3D" id="3.40.50.12090">
    <property type="match status" value="2"/>
</dbReference>
<evidence type="ECO:0008006" key="2">
    <source>
        <dbReference type="Google" id="ProtNLM"/>
    </source>
</evidence>
<dbReference type="EMBL" id="VSSQ01000916">
    <property type="protein sequence ID" value="MPM03014.1"/>
    <property type="molecule type" value="Genomic_DNA"/>
</dbReference>
<name>A0A644WLA2_9ZZZZ</name>
<accession>A0A644WLA2</accession>
<dbReference type="PANTHER" id="PTHR30032:SF8">
    <property type="entry name" value="GERMINATION-SPECIFIC N-ACETYLMURAMOYL-L-ALANINE AMIDASE"/>
    <property type="match status" value="1"/>
</dbReference>
<dbReference type="Pfam" id="PF02585">
    <property type="entry name" value="PIG-L"/>
    <property type="match status" value="1"/>
</dbReference>
<dbReference type="AlphaFoldDB" id="A0A644WLA2"/>
<gene>
    <name evidence="1" type="ORF">SDC9_49273</name>
</gene>
<dbReference type="Pfam" id="PF04122">
    <property type="entry name" value="CW_binding_2"/>
    <property type="match status" value="3"/>
</dbReference>
<dbReference type="PANTHER" id="PTHR30032">
    <property type="entry name" value="N-ACETYLMURAMOYL-L-ALANINE AMIDASE-RELATED"/>
    <property type="match status" value="1"/>
</dbReference>
<dbReference type="InterPro" id="IPR003737">
    <property type="entry name" value="GlcNAc_PI_deacetylase-related"/>
</dbReference>
<protein>
    <recommendedName>
        <fullName evidence="2">N-acetylmuramoyl-L-alanine amidase LytC</fullName>
    </recommendedName>
</protein>
<sequence>MKKKYLKALILTVSIVTTFTFPVKALSVEYIAGSDRYETASLIANKFDYSTVILVNGLAIVDGLSASGLSGTLNAPILLTESELIPNSTLNKIQKANSIYLIGGEGVISKKLEQDLKNSGKNVIRLGGDDRVSTSYLVGNEIEKIKGISEIYYVNGWSGEADAMSIAPVAAKHSNPVILTDGITTNYRKNVQAYCIGGNGVINNSFDSFSKRIGGLDRFETNANVINTFFPNKEHVNLSKSDVLIDALTSSALKDPVVLLDINSDKSVIGGAKSATVFGDINQLAINRAKSYLFNDTVVFYSQHQDDETLFAGSAIVDAIKAVGAENVYVVLISDGDESGVFNDYRYNNLSLEKKTALRNTEFRAATSQLGVLEKNLIFLNQPEKNINENVIKDIVIDFENKFNNVTHITHSYKYDFHEQHLKTGNILYDLYKSNQIKDCRFFGRKELMPTLNNKMLIESISDNKNEKDNILKACFEYKLDKADMVREGIGYKSVSSLFDSLTSDPLNISYLHEPGL</sequence>